<evidence type="ECO:0000313" key="2">
    <source>
        <dbReference type="EMBL" id="ASS90657.1"/>
    </source>
</evidence>
<protein>
    <submittedName>
        <fullName evidence="2">Uncharacterized protein</fullName>
    </submittedName>
</protein>
<name>A0A223E5W1_9BACI</name>
<gene>
    <name evidence="2" type="ORF">AP3564_10880</name>
</gene>
<dbReference type="AlphaFoldDB" id="A0A223E5W1"/>
<evidence type="ECO:0000313" key="3">
    <source>
        <dbReference type="Proteomes" id="UP000214606"/>
    </source>
</evidence>
<sequence length="192" mass="20427">MKKIIFLTLVMLFSLAIVIVTPAFASETPDQKLEELSKTGEIIYQDDEITVRSFGNDPEISDAIINHPNSVVADENPVVNNDTTGNVIVPFSSVTGPGGRASIVAGDSGRIVYWTVKPATLWPYNFVGVVKLRYHSGFKRDAPIGGMGALGSSLSGSVTMNKNNGGVAYLSGTAYAISGDQYKVLPGVHTSF</sequence>
<dbReference type="RefSeq" id="WP_094245432.1">
    <property type="nucleotide sequence ID" value="NZ_CP017703.1"/>
</dbReference>
<feature type="chain" id="PRO_5012081494" evidence="1">
    <location>
        <begin position="26"/>
        <end position="192"/>
    </location>
</feature>
<dbReference type="EMBL" id="CP017703">
    <property type="protein sequence ID" value="ASS90657.1"/>
    <property type="molecule type" value="Genomic_DNA"/>
</dbReference>
<proteinExistence type="predicted"/>
<organism evidence="2 3">
    <name type="scientific">Aeribacillus pallidus</name>
    <dbReference type="NCBI Taxonomy" id="33936"/>
    <lineage>
        <taxon>Bacteria</taxon>
        <taxon>Bacillati</taxon>
        <taxon>Bacillota</taxon>
        <taxon>Bacilli</taxon>
        <taxon>Bacillales</taxon>
        <taxon>Bacillaceae</taxon>
        <taxon>Aeribacillus</taxon>
    </lineage>
</organism>
<accession>A0A223E5W1</accession>
<dbReference type="KEGG" id="apak:AP3564_10880"/>
<keyword evidence="1" id="KW-0732">Signal</keyword>
<reference evidence="2 3" key="1">
    <citation type="submission" date="2016-10" db="EMBL/GenBank/DDBJ databases">
        <title>The whole genome sequencing and assembly of Aeribacillus pallidus KCTC3564 strain.</title>
        <authorList>
            <person name="Lee Y.-J."/>
            <person name="Park M.-K."/>
            <person name="Yi H."/>
            <person name="Bahn Y.-S."/>
            <person name="Kim J.F."/>
            <person name="Lee D.-W."/>
        </authorList>
    </citation>
    <scope>NUCLEOTIDE SEQUENCE [LARGE SCALE GENOMIC DNA]</scope>
    <source>
        <strain evidence="2 3">KCTC3564</strain>
    </source>
</reference>
<dbReference type="Proteomes" id="UP000214606">
    <property type="component" value="Chromosome"/>
</dbReference>
<evidence type="ECO:0000256" key="1">
    <source>
        <dbReference type="SAM" id="SignalP"/>
    </source>
</evidence>
<feature type="signal peptide" evidence="1">
    <location>
        <begin position="1"/>
        <end position="25"/>
    </location>
</feature>